<evidence type="ECO:0000256" key="1">
    <source>
        <dbReference type="ARBA" id="ARBA00022908"/>
    </source>
</evidence>
<name>A0A0G2ZCS6_9BACT</name>
<dbReference type="STRING" id="1330330.IX53_00525"/>
<evidence type="ECO:0000313" key="9">
    <source>
        <dbReference type="EMBL" id="AKI96553.1"/>
    </source>
</evidence>
<dbReference type="Pfam" id="PF00239">
    <property type="entry name" value="Resolvase"/>
    <property type="match status" value="1"/>
</dbReference>
<evidence type="ECO:0000256" key="4">
    <source>
        <dbReference type="PIRSR" id="PIRSR606118-50"/>
    </source>
</evidence>
<feature type="active site" description="O-(5'-phospho-DNA)-serine intermediate" evidence="4 5">
    <location>
        <position position="18"/>
    </location>
</feature>
<evidence type="ECO:0000259" key="7">
    <source>
        <dbReference type="PROSITE" id="PS51736"/>
    </source>
</evidence>
<dbReference type="PROSITE" id="PS51737">
    <property type="entry name" value="RECOMBINASE_DNA_BIND"/>
    <property type="match status" value="1"/>
</dbReference>
<dbReference type="InterPro" id="IPR025827">
    <property type="entry name" value="Zn_ribbon_recom_dom"/>
</dbReference>
<sequence>MNEFLSGIRRVFAYARVSTKHQSGLSIDGQFRMCERFAEFYNMTIVGKFSDKETGKVNTREQFDVMLERVYAGEVDGILCEKYDRFSRAGASGEVLIQKIEKETGIRVIAVAELMDTTTPVGRAMRGMRMLFAALEREETVDRTIRRMKDMARYAYWMGGQPPLGYKVIDVQDKEGKLRKKLAIDEETAPLVRKIFELYADGKSQAQIVDWLNAQGYKTSRGGAFTKQSLHDILHNEKYRGIYTYFKGTKHNHHAKRDDVVRVPGGVPAIIDEELWDQVQKRFRAHAGYKHRYLLAGLLKCGRCGGYMHGHGGKEPDYRCIKHKPRLTIRKSKIEDFVLAYIKYEILEAVTDIDFELMAHEINAQATQRDHTRKQMIDKLTLELSRLQTDEERLIQAIKAGIGLEGLKEEAQKIKQRKEEIKLKLSQLRGPGGNDYIKVQELKENWELMKKRFYEGTSEQKEMVVRQLIDEVILHPSGYIQVIQK</sequence>
<keyword evidence="1" id="KW-0229">DNA integration</keyword>
<keyword evidence="2" id="KW-0238">DNA-binding</keyword>
<evidence type="ECO:0000256" key="2">
    <source>
        <dbReference type="ARBA" id="ARBA00023125"/>
    </source>
</evidence>
<dbReference type="PANTHER" id="PTHR30461">
    <property type="entry name" value="DNA-INVERTASE FROM LAMBDOID PROPHAGE"/>
    <property type="match status" value="1"/>
</dbReference>
<dbReference type="Proteomes" id="UP000035159">
    <property type="component" value="Chromosome"/>
</dbReference>
<feature type="domain" description="Recombinase" evidence="8">
    <location>
        <begin position="163"/>
        <end position="289"/>
    </location>
</feature>
<dbReference type="InterPro" id="IPR006118">
    <property type="entry name" value="Recombinase_CS"/>
</dbReference>
<keyword evidence="6" id="KW-0175">Coiled coil</keyword>
<dbReference type="InterPro" id="IPR038109">
    <property type="entry name" value="DNA_bind_recomb_sf"/>
</dbReference>
<dbReference type="SUPFAM" id="SSF53041">
    <property type="entry name" value="Resolvase-like"/>
    <property type="match status" value="1"/>
</dbReference>
<dbReference type="PROSITE" id="PS51736">
    <property type="entry name" value="RECOMBINASES_3"/>
    <property type="match status" value="1"/>
</dbReference>
<dbReference type="PATRIC" id="fig|1330330.3.peg.98"/>
<dbReference type="EMBL" id="CP011232">
    <property type="protein sequence ID" value="AKI96553.1"/>
    <property type="molecule type" value="Genomic_DNA"/>
</dbReference>
<evidence type="ECO:0000259" key="8">
    <source>
        <dbReference type="PROSITE" id="PS51737"/>
    </source>
</evidence>
<dbReference type="PROSITE" id="PS00397">
    <property type="entry name" value="RECOMBINASES_1"/>
    <property type="match status" value="1"/>
</dbReference>
<dbReference type="InterPro" id="IPR006119">
    <property type="entry name" value="Resolv_N"/>
</dbReference>
<dbReference type="KEGG" id="kpf:IX53_00525"/>
<evidence type="ECO:0000256" key="3">
    <source>
        <dbReference type="ARBA" id="ARBA00023172"/>
    </source>
</evidence>
<dbReference type="GO" id="GO:0015074">
    <property type="term" value="P:DNA integration"/>
    <property type="evidence" value="ECO:0007669"/>
    <property type="project" value="UniProtKB-KW"/>
</dbReference>
<dbReference type="Pfam" id="PF07508">
    <property type="entry name" value="Recombinase"/>
    <property type="match status" value="1"/>
</dbReference>
<evidence type="ECO:0000256" key="6">
    <source>
        <dbReference type="SAM" id="Coils"/>
    </source>
</evidence>
<reference evidence="9 10" key="1">
    <citation type="submission" date="2015-04" db="EMBL/GenBank/DDBJ databases">
        <title>Complete Genome Sequence of Kosmotoga pacifica SLHLJ1.</title>
        <authorList>
            <person name="Jiang L.J."/>
            <person name="Shao Z.Z."/>
            <person name="Jebbar M."/>
        </authorList>
    </citation>
    <scope>NUCLEOTIDE SEQUENCE [LARGE SCALE GENOMIC DNA]</scope>
    <source>
        <strain evidence="9 10">SLHLJ1</strain>
    </source>
</reference>
<evidence type="ECO:0000313" key="10">
    <source>
        <dbReference type="Proteomes" id="UP000035159"/>
    </source>
</evidence>
<evidence type="ECO:0000256" key="5">
    <source>
        <dbReference type="PROSITE-ProRule" id="PRU10137"/>
    </source>
</evidence>
<dbReference type="Pfam" id="PF13408">
    <property type="entry name" value="Zn_ribbon_recom"/>
    <property type="match status" value="1"/>
</dbReference>
<dbReference type="SMART" id="SM00857">
    <property type="entry name" value="Resolvase"/>
    <property type="match status" value="1"/>
</dbReference>
<feature type="domain" description="Resolvase/invertase-type recombinase catalytic" evidence="7">
    <location>
        <begin position="10"/>
        <end position="155"/>
    </location>
</feature>
<keyword evidence="3" id="KW-0233">DNA recombination</keyword>
<dbReference type="GO" id="GO:0003677">
    <property type="term" value="F:DNA binding"/>
    <property type="evidence" value="ECO:0007669"/>
    <property type="project" value="UniProtKB-KW"/>
</dbReference>
<dbReference type="CDD" id="cd00338">
    <property type="entry name" value="Ser_Recombinase"/>
    <property type="match status" value="1"/>
</dbReference>
<dbReference type="OrthoDB" id="1094757at2"/>
<dbReference type="Gene3D" id="3.90.1750.20">
    <property type="entry name" value="Putative Large Serine Recombinase, Chain B, Domain 2"/>
    <property type="match status" value="1"/>
</dbReference>
<organism evidence="9 10">
    <name type="scientific">Kosmotoga pacifica</name>
    <dbReference type="NCBI Taxonomy" id="1330330"/>
    <lineage>
        <taxon>Bacteria</taxon>
        <taxon>Thermotogati</taxon>
        <taxon>Thermotogota</taxon>
        <taxon>Thermotogae</taxon>
        <taxon>Kosmotogales</taxon>
        <taxon>Kosmotogaceae</taxon>
        <taxon>Kosmotoga</taxon>
    </lineage>
</organism>
<dbReference type="RefSeq" id="WP_047753688.1">
    <property type="nucleotide sequence ID" value="NZ_CAJUHA010000002.1"/>
</dbReference>
<accession>A0A0G2ZCS6</accession>
<evidence type="ECO:0008006" key="11">
    <source>
        <dbReference type="Google" id="ProtNLM"/>
    </source>
</evidence>
<dbReference type="AlphaFoldDB" id="A0A0G2ZCS6"/>
<proteinExistence type="predicted"/>
<dbReference type="Gene3D" id="3.40.50.1390">
    <property type="entry name" value="Resolvase, N-terminal catalytic domain"/>
    <property type="match status" value="1"/>
</dbReference>
<dbReference type="InterPro" id="IPR050639">
    <property type="entry name" value="SSR_resolvase"/>
</dbReference>
<keyword evidence="10" id="KW-1185">Reference proteome</keyword>
<protein>
    <recommendedName>
        <fullName evidence="11">Resolvase</fullName>
    </recommendedName>
</protein>
<gene>
    <name evidence="9" type="ORF">IX53_00525</name>
</gene>
<dbReference type="InterPro" id="IPR036162">
    <property type="entry name" value="Resolvase-like_N_sf"/>
</dbReference>
<feature type="coiled-coil region" evidence="6">
    <location>
        <begin position="377"/>
        <end position="424"/>
    </location>
</feature>
<dbReference type="PANTHER" id="PTHR30461:SF23">
    <property type="entry name" value="DNA RECOMBINASE-RELATED"/>
    <property type="match status" value="1"/>
</dbReference>
<dbReference type="InterPro" id="IPR011109">
    <property type="entry name" value="DNA_bind_recombinase_dom"/>
</dbReference>
<dbReference type="GO" id="GO:0000150">
    <property type="term" value="F:DNA strand exchange activity"/>
    <property type="evidence" value="ECO:0007669"/>
    <property type="project" value="InterPro"/>
</dbReference>